<dbReference type="PROSITE" id="PS51387">
    <property type="entry name" value="FAD_PCMH"/>
    <property type="match status" value="1"/>
</dbReference>
<dbReference type="PANTHER" id="PTHR13878">
    <property type="entry name" value="GULONOLACTONE OXIDASE"/>
    <property type="match status" value="1"/>
</dbReference>
<reference evidence="5 6" key="1">
    <citation type="submission" date="2016-03" db="EMBL/GenBank/DDBJ databases">
        <authorList>
            <person name="Ploux O."/>
        </authorList>
    </citation>
    <scope>NUCLEOTIDE SEQUENCE [LARGE SCALE GENOMIC DNA]</scope>
    <source>
        <strain evidence="5 6">UAMH 11012</strain>
    </source>
</reference>
<keyword evidence="3" id="KW-0732">Signal</keyword>
<dbReference type="InterPro" id="IPR012951">
    <property type="entry name" value="BBE"/>
</dbReference>
<dbReference type="InterPro" id="IPR050432">
    <property type="entry name" value="FAD-linked_Oxidoreductases_BP"/>
</dbReference>
<dbReference type="STRING" id="576137.A0A1L7XLQ3"/>
<evidence type="ECO:0000256" key="2">
    <source>
        <dbReference type="ARBA" id="ARBA00023002"/>
    </source>
</evidence>
<dbReference type="AlphaFoldDB" id="A0A1L7XLQ3"/>
<feature type="domain" description="FAD-binding PCMH-type" evidence="4">
    <location>
        <begin position="145"/>
        <end position="324"/>
    </location>
</feature>
<keyword evidence="6" id="KW-1185">Reference proteome</keyword>
<dbReference type="SUPFAM" id="SSF56176">
    <property type="entry name" value="FAD-binding/transporter-associated domain-like"/>
    <property type="match status" value="1"/>
</dbReference>
<evidence type="ECO:0000313" key="5">
    <source>
        <dbReference type="EMBL" id="CZR65972.1"/>
    </source>
</evidence>
<evidence type="ECO:0000259" key="4">
    <source>
        <dbReference type="PROSITE" id="PS51387"/>
    </source>
</evidence>
<dbReference type="Pfam" id="PF08031">
    <property type="entry name" value="BBE"/>
    <property type="match status" value="1"/>
</dbReference>
<gene>
    <name evidence="5" type="ORF">PAC_15872</name>
</gene>
<keyword evidence="2" id="KW-0560">Oxidoreductase</keyword>
<dbReference type="GO" id="GO:0016491">
    <property type="term" value="F:oxidoreductase activity"/>
    <property type="evidence" value="ECO:0007669"/>
    <property type="project" value="UniProtKB-KW"/>
</dbReference>
<dbReference type="Proteomes" id="UP000184330">
    <property type="component" value="Unassembled WGS sequence"/>
</dbReference>
<organism evidence="5 6">
    <name type="scientific">Phialocephala subalpina</name>
    <dbReference type="NCBI Taxonomy" id="576137"/>
    <lineage>
        <taxon>Eukaryota</taxon>
        <taxon>Fungi</taxon>
        <taxon>Dikarya</taxon>
        <taxon>Ascomycota</taxon>
        <taxon>Pezizomycotina</taxon>
        <taxon>Leotiomycetes</taxon>
        <taxon>Helotiales</taxon>
        <taxon>Mollisiaceae</taxon>
        <taxon>Phialocephala</taxon>
        <taxon>Phialocephala fortinii species complex</taxon>
    </lineage>
</organism>
<dbReference type="PANTHER" id="PTHR13878:SF91">
    <property type="entry name" value="FAD BINDING DOMAIN PROTEIN (AFU_ORTHOLOGUE AFUA_6G12070)-RELATED"/>
    <property type="match status" value="1"/>
</dbReference>
<dbReference type="EMBL" id="FJOG01000034">
    <property type="protein sequence ID" value="CZR65972.1"/>
    <property type="molecule type" value="Genomic_DNA"/>
</dbReference>
<name>A0A1L7XLQ3_9HELO</name>
<dbReference type="Pfam" id="PF01565">
    <property type="entry name" value="FAD_binding_4"/>
    <property type="match status" value="1"/>
</dbReference>
<feature type="chain" id="PRO_5009875301" evidence="3">
    <location>
        <begin position="19"/>
        <end position="639"/>
    </location>
</feature>
<feature type="signal peptide" evidence="3">
    <location>
        <begin position="1"/>
        <end position="18"/>
    </location>
</feature>
<dbReference type="InterPro" id="IPR016166">
    <property type="entry name" value="FAD-bd_PCMH"/>
</dbReference>
<sequence length="639" mass="69431">MCHFLLPALLALLTGVNAINFAWESVQLKDSDVGNFSVIAFGDKSKLSFLTSTPACKAFPGSSDWPIDAEWRQLNVSLGGVLLKPIPPAAVCYPGPNYDANKCSYLFQNATFTRFYINDPVTVLTAWPQGGTCYATPFPVGNCTQGGFPEYVVNASTVKHIQMAVNFARNKNLRLVIKNTGHDFVGRSTGAGSLSIWTHYLKSFEFLPEYDQGEYSDTAARVSAGLEAWEMYAYMDKYNITLVSPGGSTVGPYGGWMAGGGHSTIGSIYGLGSDQPLSLQVVTADGRYVTADPDTNEDLYYALRGGGPGTYGIVTSAIVKAYPPLYVSESVVTFVGGDFSMLNTSITNPSLGLNFTFTPPASTKSIETFFEGVNFYQYFGKKIVDNGGTAYSYISRTSNSSFSFTTNIETPGMTKEESFSFLQPLYKKLNDIGIPVNQSMPVTSLSWGSTRQGEGDSPGNSRFATRLFPYSNWEDGPDGTVFNNTMAAIRSTIEAGYTFHGIHIKPDEATAGYPGNSAVNPAFRTAIMHADLFDNTQLQGIAPALAKSTHVKLNDAMNLIRNATPDGGSYINEADVQEPNWQQSFFGDKYERLLEIKRDRDPWGLFWAATTVGSEEWEVRTADGLPTQNGKLCKVGSSA</sequence>
<evidence type="ECO:0000256" key="3">
    <source>
        <dbReference type="SAM" id="SignalP"/>
    </source>
</evidence>
<protein>
    <submittedName>
        <fullName evidence="5">Related to isoamyl alcohol oxidase</fullName>
    </submittedName>
</protein>
<dbReference type="GO" id="GO:0071949">
    <property type="term" value="F:FAD binding"/>
    <property type="evidence" value="ECO:0007669"/>
    <property type="project" value="InterPro"/>
</dbReference>
<accession>A0A1L7XLQ3</accession>
<comment type="similarity">
    <text evidence="1">Belongs to the oxygen-dependent FAD-linked oxidoreductase family.</text>
</comment>
<dbReference type="Gene3D" id="3.30.465.10">
    <property type="match status" value="2"/>
</dbReference>
<evidence type="ECO:0000256" key="1">
    <source>
        <dbReference type="ARBA" id="ARBA00005466"/>
    </source>
</evidence>
<dbReference type="InterPro" id="IPR006094">
    <property type="entry name" value="Oxid_FAD_bind_N"/>
</dbReference>
<dbReference type="OrthoDB" id="9983560at2759"/>
<dbReference type="InterPro" id="IPR036318">
    <property type="entry name" value="FAD-bd_PCMH-like_sf"/>
</dbReference>
<proteinExistence type="inferred from homology"/>
<evidence type="ECO:0000313" key="6">
    <source>
        <dbReference type="Proteomes" id="UP000184330"/>
    </source>
</evidence>
<dbReference type="InterPro" id="IPR016169">
    <property type="entry name" value="FAD-bd_PCMH_sub2"/>
</dbReference>